<dbReference type="PANTHER" id="PTHR12128">
    <property type="entry name" value="DIHYDRODIPICOLINATE SYNTHASE"/>
    <property type="match status" value="1"/>
</dbReference>
<comment type="caution">
    <text evidence="14">The sequence shown here is derived from an EMBL/GenBank/DDBJ whole genome shotgun (WGS) entry which is preliminary data.</text>
</comment>
<dbReference type="PRINTS" id="PR00146">
    <property type="entry name" value="DHPICSNTHASE"/>
</dbReference>
<evidence type="ECO:0000256" key="8">
    <source>
        <dbReference type="ARBA" id="ARBA00023154"/>
    </source>
</evidence>
<keyword evidence="15" id="KW-1185">Reference proteome</keyword>
<dbReference type="InterPro" id="IPR002220">
    <property type="entry name" value="DapA-like"/>
</dbReference>
<dbReference type="PROSITE" id="PS00666">
    <property type="entry name" value="DHDPS_2"/>
    <property type="match status" value="1"/>
</dbReference>
<keyword evidence="6 12" id="KW-0028">Amino-acid biosynthesis</keyword>
<name>A0ABP2PXL8_9BURK</name>
<comment type="caution">
    <text evidence="12">Was originally thought to be a dihydrodipicolinate synthase (DHDPS), catalyzing the condensation of (S)-aspartate-beta-semialdehyde [(S)-ASA] and pyruvate to dihydrodipicolinate (DHDP). However, it was shown in E.coli that the product of the enzymatic reaction is not dihydrodipicolinate but in fact (4S)-4-hydroxy-2,3,4,5-tetrahydro-(2S)-dipicolinic acid (HTPA), and that the consecutive dehydration reaction leading to DHDP is not spontaneous but catalyzed by DapB.</text>
</comment>
<sequence length="302" mass="31949">MTSKNLNIRGSLVALVTPMFPDGSIDWPTYGELIEWHIKQGTAALVIMGSTGETATISPADHIQLIRVAVERAAGRIPIIGGTGANSTSEAIELTSVAQEIGVTACLSVVPYYNKPTQEGLTRHFRAVAESCDVPIILYDVPSRTITRMSVDTIVALAGVPNIVGLKDATGDMARANELFARLPSGFSVFSGDDASAAALILLGAQGNISVTANILPAEMHDLCQAALAGDLATVRILSRRLATLNQALFIESNPIPVKWVMARMGMIREGIRLPLTPLSASFVKTVESALHAAGIDLLPQK</sequence>
<evidence type="ECO:0000256" key="10">
    <source>
        <dbReference type="ARBA" id="ARBA00023270"/>
    </source>
</evidence>
<keyword evidence="9 12" id="KW-0456">Lyase</keyword>
<evidence type="ECO:0000256" key="12">
    <source>
        <dbReference type="HAMAP-Rule" id="MF_00418"/>
    </source>
</evidence>
<dbReference type="PIRSF" id="PIRSF001365">
    <property type="entry name" value="DHDPS"/>
    <property type="match status" value="1"/>
</dbReference>
<evidence type="ECO:0000256" key="7">
    <source>
        <dbReference type="ARBA" id="ARBA00022915"/>
    </source>
</evidence>
<evidence type="ECO:0000256" key="3">
    <source>
        <dbReference type="ARBA" id="ARBA00007592"/>
    </source>
</evidence>
<dbReference type="InterPro" id="IPR020625">
    <property type="entry name" value="Schiff_base-form_aldolases_AS"/>
</dbReference>
<comment type="similarity">
    <text evidence="3 12 13">Belongs to the DapA family.</text>
</comment>
<evidence type="ECO:0000256" key="13">
    <source>
        <dbReference type="PIRNR" id="PIRNR001365"/>
    </source>
</evidence>
<dbReference type="EC" id="4.3.3.7" evidence="4 12"/>
<dbReference type="NCBIfam" id="TIGR00674">
    <property type="entry name" value="dapA"/>
    <property type="match status" value="1"/>
</dbReference>
<feature type="site" description="Part of a proton relay during catalysis" evidence="12">
    <location>
        <position position="113"/>
    </location>
</feature>
<comment type="function">
    <text evidence="1 12">Catalyzes the condensation of (S)-aspartate-beta-semialdehyde [(S)-ASA] and pyruvate to 4-hydroxy-tetrahydrodipicolinate (HTPA).</text>
</comment>
<organism evidence="14 15">
    <name type="scientific">Paraburkholderia hospita</name>
    <dbReference type="NCBI Taxonomy" id="169430"/>
    <lineage>
        <taxon>Bacteria</taxon>
        <taxon>Pseudomonadati</taxon>
        <taxon>Pseudomonadota</taxon>
        <taxon>Betaproteobacteria</taxon>
        <taxon>Burkholderiales</taxon>
        <taxon>Burkholderiaceae</taxon>
        <taxon>Paraburkholderia</taxon>
    </lineage>
</organism>
<dbReference type="CDD" id="cd00950">
    <property type="entry name" value="DHDPS"/>
    <property type="match status" value="1"/>
</dbReference>
<proteinExistence type="inferred from homology"/>
<dbReference type="Proteomes" id="UP000004980">
    <property type="component" value="Unassembled WGS sequence"/>
</dbReference>
<evidence type="ECO:0000256" key="6">
    <source>
        <dbReference type="ARBA" id="ARBA00022605"/>
    </source>
</evidence>
<dbReference type="SUPFAM" id="SSF51569">
    <property type="entry name" value="Aldolase"/>
    <property type="match status" value="1"/>
</dbReference>
<feature type="binding site" evidence="12">
    <location>
        <position position="209"/>
    </location>
    <ligand>
        <name>pyruvate</name>
        <dbReference type="ChEBI" id="CHEBI:15361"/>
    </ligand>
</feature>
<evidence type="ECO:0000313" key="14">
    <source>
        <dbReference type="EMBL" id="EIN02190.1"/>
    </source>
</evidence>
<evidence type="ECO:0000256" key="4">
    <source>
        <dbReference type="ARBA" id="ARBA00012086"/>
    </source>
</evidence>
<dbReference type="Pfam" id="PF00701">
    <property type="entry name" value="DHDPS"/>
    <property type="match status" value="1"/>
</dbReference>
<evidence type="ECO:0000256" key="1">
    <source>
        <dbReference type="ARBA" id="ARBA00003294"/>
    </source>
</evidence>
<evidence type="ECO:0000256" key="11">
    <source>
        <dbReference type="ARBA" id="ARBA00047836"/>
    </source>
</evidence>
<dbReference type="PANTHER" id="PTHR12128:SF66">
    <property type="entry name" value="4-HYDROXY-2-OXOGLUTARATE ALDOLASE, MITOCHONDRIAL"/>
    <property type="match status" value="1"/>
</dbReference>
<comment type="catalytic activity">
    <reaction evidence="11 12">
        <text>L-aspartate 4-semialdehyde + pyruvate = (2S,4S)-4-hydroxy-2,3,4,5-tetrahydrodipicolinate + H2O + H(+)</text>
        <dbReference type="Rhea" id="RHEA:34171"/>
        <dbReference type="ChEBI" id="CHEBI:15361"/>
        <dbReference type="ChEBI" id="CHEBI:15377"/>
        <dbReference type="ChEBI" id="CHEBI:15378"/>
        <dbReference type="ChEBI" id="CHEBI:67139"/>
        <dbReference type="ChEBI" id="CHEBI:537519"/>
        <dbReference type="EC" id="4.3.3.7"/>
    </reaction>
</comment>
<keyword evidence="8 12" id="KW-0457">Lysine biosynthesis</keyword>
<dbReference type="InterPro" id="IPR005263">
    <property type="entry name" value="DapA"/>
</dbReference>
<feature type="site" description="Part of a proton relay during catalysis" evidence="12">
    <location>
        <position position="50"/>
    </location>
</feature>
<feature type="active site" description="Schiff-base intermediate with substrate" evidence="12">
    <location>
        <position position="167"/>
    </location>
</feature>
<keyword evidence="5 12" id="KW-0963">Cytoplasm</keyword>
<comment type="subunit">
    <text evidence="12">Homotetramer; dimer of dimers.</text>
</comment>
<evidence type="ECO:0000256" key="5">
    <source>
        <dbReference type="ARBA" id="ARBA00022490"/>
    </source>
</evidence>
<reference evidence="14 15" key="1">
    <citation type="journal article" date="2012" name="J. Bacteriol.">
        <title>Draft Genome Sequence of the Soil Bacterium Burkholderia terrae Strain BS001, Which Interacts with Fungal Surface Structures.</title>
        <authorList>
            <person name="Nazir R."/>
            <person name="Hansen M.A."/>
            <person name="Sorensen S."/>
            <person name="van Elsas J.D."/>
        </authorList>
    </citation>
    <scope>NUCLEOTIDE SEQUENCE [LARGE SCALE GENOMIC DNA]</scope>
    <source>
        <strain evidence="14 15">BS001</strain>
    </source>
</reference>
<dbReference type="HAMAP" id="MF_00418">
    <property type="entry name" value="DapA"/>
    <property type="match status" value="1"/>
</dbReference>
<evidence type="ECO:0000256" key="9">
    <source>
        <dbReference type="ARBA" id="ARBA00023239"/>
    </source>
</evidence>
<dbReference type="EMBL" id="AKAU01000040">
    <property type="protein sequence ID" value="EIN02190.1"/>
    <property type="molecule type" value="Genomic_DNA"/>
</dbReference>
<accession>A0ABP2PXL8</accession>
<comment type="pathway">
    <text evidence="2 12">Amino-acid biosynthesis; L-lysine biosynthesis via DAP pathway; (S)-tetrahydrodipicolinate from L-aspartate: step 3/4.</text>
</comment>
<comment type="subcellular location">
    <subcellularLocation>
        <location evidence="12">Cytoplasm</location>
    </subcellularLocation>
</comment>
<dbReference type="InterPro" id="IPR013785">
    <property type="entry name" value="Aldolase_TIM"/>
</dbReference>
<dbReference type="SMART" id="SM01130">
    <property type="entry name" value="DHDPS"/>
    <property type="match status" value="1"/>
</dbReference>
<evidence type="ECO:0000313" key="15">
    <source>
        <dbReference type="Proteomes" id="UP000004980"/>
    </source>
</evidence>
<dbReference type="Gene3D" id="3.20.20.70">
    <property type="entry name" value="Aldolase class I"/>
    <property type="match status" value="1"/>
</dbReference>
<protein>
    <recommendedName>
        <fullName evidence="4 12">4-hydroxy-tetrahydrodipicolinate synthase</fullName>
        <shortName evidence="12">HTPA synthase</shortName>
        <ecNumber evidence="4 12">4.3.3.7</ecNumber>
    </recommendedName>
</protein>
<evidence type="ECO:0000256" key="2">
    <source>
        <dbReference type="ARBA" id="ARBA00005120"/>
    </source>
</evidence>
<feature type="binding site" evidence="12">
    <location>
        <position position="51"/>
    </location>
    <ligand>
        <name>pyruvate</name>
        <dbReference type="ChEBI" id="CHEBI:15361"/>
    </ligand>
</feature>
<keyword evidence="10 12" id="KW-0704">Schiff base</keyword>
<dbReference type="RefSeq" id="WP_007578437.1">
    <property type="nucleotide sequence ID" value="NZ_AKAU01000040.1"/>
</dbReference>
<keyword evidence="7 12" id="KW-0220">Diaminopimelate biosynthesis</keyword>
<gene>
    <name evidence="12" type="primary">dapA</name>
    <name evidence="14" type="ORF">WQE_05127</name>
</gene>
<feature type="active site" description="Proton donor/acceptor" evidence="12">
    <location>
        <position position="139"/>
    </location>
</feature>